<gene>
    <name evidence="1" type="ORF">CAK95_03470</name>
</gene>
<dbReference type="AlphaFoldDB" id="A0A1W6ZN89"/>
<proteinExistence type="predicted"/>
<dbReference type="RefSeq" id="WP_086086620.1">
    <property type="nucleotide sequence ID" value="NZ_CP021112.1"/>
</dbReference>
<sequence>MDLFSDETHAQWAALLDVSYPFQVDLPYQLTGPILAAIVKFCEPHDVWSASEYRSDGLECMRVGFKDARVARNFRRKFSGEIVERQTVH</sequence>
<dbReference type="KEGG" id="psin:CAK95_03470"/>
<organism evidence="1 2">
    <name type="scientific">Pseudorhodoplanes sinuspersici</name>
    <dbReference type="NCBI Taxonomy" id="1235591"/>
    <lineage>
        <taxon>Bacteria</taxon>
        <taxon>Pseudomonadati</taxon>
        <taxon>Pseudomonadota</taxon>
        <taxon>Alphaproteobacteria</taxon>
        <taxon>Hyphomicrobiales</taxon>
        <taxon>Pseudorhodoplanes</taxon>
    </lineage>
</organism>
<name>A0A1W6ZN89_9HYPH</name>
<keyword evidence="2" id="KW-1185">Reference proteome</keyword>
<dbReference type="EMBL" id="CP021112">
    <property type="protein sequence ID" value="ARP98254.1"/>
    <property type="molecule type" value="Genomic_DNA"/>
</dbReference>
<reference evidence="1 2" key="1">
    <citation type="submission" date="2017-05" db="EMBL/GenBank/DDBJ databases">
        <title>Full genome sequence of Pseudorhodoplanes sinuspersici.</title>
        <authorList>
            <person name="Dastgheib S.M.M."/>
            <person name="Shavandi M."/>
            <person name="Tirandaz H."/>
        </authorList>
    </citation>
    <scope>NUCLEOTIDE SEQUENCE [LARGE SCALE GENOMIC DNA]</scope>
    <source>
        <strain evidence="1 2">RIPI110</strain>
    </source>
</reference>
<dbReference type="STRING" id="1235591.CAK95_03470"/>
<dbReference type="Proteomes" id="UP000194137">
    <property type="component" value="Chromosome"/>
</dbReference>
<evidence type="ECO:0000313" key="2">
    <source>
        <dbReference type="Proteomes" id="UP000194137"/>
    </source>
</evidence>
<evidence type="ECO:0000313" key="1">
    <source>
        <dbReference type="EMBL" id="ARP98254.1"/>
    </source>
</evidence>
<protein>
    <submittedName>
        <fullName evidence="1">Uncharacterized protein</fullName>
    </submittedName>
</protein>
<accession>A0A1W6ZN89</accession>